<comment type="caution">
    <text evidence="2">The sequence shown here is derived from an EMBL/GenBank/DDBJ whole genome shotgun (WGS) entry which is preliminary data.</text>
</comment>
<reference evidence="2 3" key="1">
    <citation type="journal article" date="2024" name="Microbiol. Resour. Announc.">
        <title>Genome annotations for the ascomycete fungi Trichoderma harzianum, Trichoderma aggressivum, and Purpureocillium lilacinum.</title>
        <authorList>
            <person name="Beijen E.P.W."/>
            <person name="Ohm R.A."/>
        </authorList>
    </citation>
    <scope>NUCLEOTIDE SEQUENCE [LARGE SCALE GENOMIC DNA]</scope>
    <source>
        <strain evidence="2 3">CBS 150709</strain>
    </source>
</reference>
<evidence type="ECO:0000256" key="1">
    <source>
        <dbReference type="SAM" id="MobiDB-lite"/>
    </source>
</evidence>
<evidence type="ECO:0000313" key="2">
    <source>
        <dbReference type="EMBL" id="KAK4091694.1"/>
    </source>
</evidence>
<evidence type="ECO:0000313" key="3">
    <source>
        <dbReference type="Proteomes" id="UP001287286"/>
    </source>
</evidence>
<feature type="region of interest" description="Disordered" evidence="1">
    <location>
        <begin position="1"/>
        <end position="49"/>
    </location>
</feature>
<keyword evidence="3" id="KW-1185">Reference proteome</keyword>
<dbReference type="EMBL" id="JAWRVI010000011">
    <property type="protein sequence ID" value="KAK4091694.1"/>
    <property type="molecule type" value="Genomic_DNA"/>
</dbReference>
<sequence>MAPAGSPVSHPNQSHRCAPHGRLGRDGSEVPALPAPAIPVSRRGRARRPRATACLRRLAVSERPYRTDGSGAAVHQASAPQLLCVVRTWKKHSTPTGGHGTDALADRRQMTRALVSQACPGKPGRAEADSAGDPSQHAAQVTGRRAAVAGGIHGTDGMYGMDPLPPWAWSSLGGTSYMDCRAQRTNAEGSPRVASWPLPAPMISCMGRRRDE</sequence>
<name>A0ABR0C5N1_PURLI</name>
<accession>A0ABR0C5N1</accession>
<proteinExistence type="predicted"/>
<organism evidence="2 3">
    <name type="scientific">Purpureocillium lilacinum</name>
    <name type="common">Paecilomyces lilacinus</name>
    <dbReference type="NCBI Taxonomy" id="33203"/>
    <lineage>
        <taxon>Eukaryota</taxon>
        <taxon>Fungi</taxon>
        <taxon>Dikarya</taxon>
        <taxon>Ascomycota</taxon>
        <taxon>Pezizomycotina</taxon>
        <taxon>Sordariomycetes</taxon>
        <taxon>Hypocreomycetidae</taxon>
        <taxon>Hypocreales</taxon>
        <taxon>Ophiocordycipitaceae</taxon>
        <taxon>Purpureocillium</taxon>
    </lineage>
</organism>
<protein>
    <submittedName>
        <fullName evidence="2">Uncharacterized protein</fullName>
    </submittedName>
</protein>
<gene>
    <name evidence="2" type="ORF">Purlil1_4124</name>
</gene>
<dbReference type="Proteomes" id="UP001287286">
    <property type="component" value="Unassembled WGS sequence"/>
</dbReference>